<gene>
    <name evidence="2" type="ORF">JTE90_019298</name>
</gene>
<keyword evidence="1" id="KW-1133">Transmembrane helix</keyword>
<dbReference type="Proteomes" id="UP000827092">
    <property type="component" value="Unassembled WGS sequence"/>
</dbReference>
<name>A0AAV6UVM7_9ARAC</name>
<dbReference type="EMBL" id="JAFNEN010000239">
    <property type="protein sequence ID" value="KAG8188397.1"/>
    <property type="molecule type" value="Genomic_DNA"/>
</dbReference>
<evidence type="ECO:0000313" key="2">
    <source>
        <dbReference type="EMBL" id="KAG8188397.1"/>
    </source>
</evidence>
<accession>A0AAV6UVM7</accession>
<protein>
    <submittedName>
        <fullName evidence="2">Uncharacterized protein</fullName>
    </submittedName>
</protein>
<dbReference type="AlphaFoldDB" id="A0AAV6UVM7"/>
<keyword evidence="1" id="KW-0812">Transmembrane</keyword>
<proteinExistence type="predicted"/>
<comment type="caution">
    <text evidence="2">The sequence shown here is derived from an EMBL/GenBank/DDBJ whole genome shotgun (WGS) entry which is preliminary data.</text>
</comment>
<reference evidence="2 3" key="1">
    <citation type="journal article" date="2022" name="Nat. Ecol. Evol.">
        <title>A masculinizing supergene underlies an exaggerated male reproductive morph in a spider.</title>
        <authorList>
            <person name="Hendrickx F."/>
            <person name="De Corte Z."/>
            <person name="Sonet G."/>
            <person name="Van Belleghem S.M."/>
            <person name="Kostlbacher S."/>
            <person name="Vangestel C."/>
        </authorList>
    </citation>
    <scope>NUCLEOTIDE SEQUENCE [LARGE SCALE GENOMIC DNA]</scope>
    <source>
        <strain evidence="2">W744_W776</strain>
    </source>
</reference>
<keyword evidence="1" id="KW-0472">Membrane</keyword>
<organism evidence="2 3">
    <name type="scientific">Oedothorax gibbosus</name>
    <dbReference type="NCBI Taxonomy" id="931172"/>
    <lineage>
        <taxon>Eukaryota</taxon>
        <taxon>Metazoa</taxon>
        <taxon>Ecdysozoa</taxon>
        <taxon>Arthropoda</taxon>
        <taxon>Chelicerata</taxon>
        <taxon>Arachnida</taxon>
        <taxon>Araneae</taxon>
        <taxon>Araneomorphae</taxon>
        <taxon>Entelegynae</taxon>
        <taxon>Araneoidea</taxon>
        <taxon>Linyphiidae</taxon>
        <taxon>Erigoninae</taxon>
        <taxon>Oedothorax</taxon>
    </lineage>
</organism>
<evidence type="ECO:0000256" key="1">
    <source>
        <dbReference type="SAM" id="Phobius"/>
    </source>
</evidence>
<sequence>MRDFECGLYEEVFMGERLETPSSDPVISWSYISIGILSLVALWAFSLWVSQSPPGVWILIAPFIDTPLSDSFHSLADARLLAADLNDSFSSAVVDDFG</sequence>
<feature type="transmembrane region" description="Helical" evidence="1">
    <location>
        <begin position="26"/>
        <end position="49"/>
    </location>
</feature>
<keyword evidence="3" id="KW-1185">Reference proteome</keyword>
<evidence type="ECO:0000313" key="3">
    <source>
        <dbReference type="Proteomes" id="UP000827092"/>
    </source>
</evidence>